<keyword evidence="1" id="KW-0472">Membrane</keyword>
<feature type="transmembrane region" description="Helical" evidence="1">
    <location>
        <begin position="81"/>
        <end position="101"/>
    </location>
</feature>
<dbReference type="RefSeq" id="WP_067553552.1">
    <property type="nucleotide sequence ID" value="NZ_LPXN01000074.1"/>
</dbReference>
<keyword evidence="1" id="KW-0812">Transmembrane</keyword>
<gene>
    <name evidence="2" type="ORF">AUP43_18005</name>
</gene>
<reference evidence="2 3" key="1">
    <citation type="submission" date="2015-12" db="EMBL/GenBank/DDBJ databases">
        <title>Genome sequence of Oceanibaculum pacificum MCCC 1A02656.</title>
        <authorList>
            <person name="Lu L."/>
            <person name="Lai Q."/>
            <person name="Shao Z."/>
            <person name="Qian P."/>
        </authorList>
    </citation>
    <scope>NUCLEOTIDE SEQUENCE [LARGE SCALE GENOMIC DNA]</scope>
    <source>
        <strain evidence="2 3">MCCC 1A02656</strain>
    </source>
</reference>
<comment type="caution">
    <text evidence="2">The sequence shown here is derived from an EMBL/GenBank/DDBJ whole genome shotgun (WGS) entry which is preliminary data.</text>
</comment>
<dbReference type="AlphaFoldDB" id="A0A154WDI1"/>
<sequence length="174" mass="17893">MNPAGGAAEGPSLAALPGAFLGWLEAGALGRAMRQEPLLFPAVEIVHILGFALLLGSIAVLDLRLLGWRAAGVAADRLAAATLPLSVAGFALALPSGLALLTTEASATGRNPVFLLKLGLIALAGLNALILHLTAWRAVDRWPDTPPPAARLAALASLLLWTGVVILGRLIAYY</sequence>
<proteinExistence type="predicted"/>
<keyword evidence="1" id="KW-1133">Transmembrane helix</keyword>
<dbReference type="Proteomes" id="UP000076400">
    <property type="component" value="Unassembled WGS sequence"/>
</dbReference>
<name>A0A154WDI1_9PROT</name>
<keyword evidence="3" id="KW-1185">Reference proteome</keyword>
<organism evidence="2 3">
    <name type="scientific">Oceanibaculum pacificum</name>
    <dbReference type="NCBI Taxonomy" id="580166"/>
    <lineage>
        <taxon>Bacteria</taxon>
        <taxon>Pseudomonadati</taxon>
        <taxon>Pseudomonadota</taxon>
        <taxon>Alphaproteobacteria</taxon>
        <taxon>Rhodospirillales</taxon>
        <taxon>Oceanibaculaceae</taxon>
        <taxon>Oceanibaculum</taxon>
    </lineage>
</organism>
<evidence type="ECO:0000313" key="3">
    <source>
        <dbReference type="Proteomes" id="UP000076400"/>
    </source>
</evidence>
<protein>
    <recommendedName>
        <fullName evidence="4">DUF2214 domain-containing protein</fullName>
    </recommendedName>
</protein>
<feature type="transmembrane region" description="Helical" evidence="1">
    <location>
        <begin position="152"/>
        <end position="172"/>
    </location>
</feature>
<accession>A0A154WDI1</accession>
<evidence type="ECO:0000256" key="1">
    <source>
        <dbReference type="SAM" id="Phobius"/>
    </source>
</evidence>
<feature type="transmembrane region" description="Helical" evidence="1">
    <location>
        <begin position="113"/>
        <end position="132"/>
    </location>
</feature>
<dbReference type="OrthoDB" id="3536934at2"/>
<evidence type="ECO:0000313" key="2">
    <source>
        <dbReference type="EMBL" id="KZD11560.1"/>
    </source>
</evidence>
<evidence type="ECO:0008006" key="4">
    <source>
        <dbReference type="Google" id="ProtNLM"/>
    </source>
</evidence>
<dbReference type="EMBL" id="LPXN01000074">
    <property type="protein sequence ID" value="KZD11560.1"/>
    <property type="molecule type" value="Genomic_DNA"/>
</dbReference>
<feature type="transmembrane region" description="Helical" evidence="1">
    <location>
        <begin position="38"/>
        <end position="61"/>
    </location>
</feature>